<evidence type="ECO:0000313" key="2">
    <source>
        <dbReference type="EMBL" id="XBP00170.1"/>
    </source>
</evidence>
<proteinExistence type="predicted"/>
<feature type="transmembrane region" description="Helical" evidence="1">
    <location>
        <begin position="55"/>
        <end position="77"/>
    </location>
</feature>
<dbReference type="AlphaFoldDB" id="A0AAU7LE60"/>
<keyword evidence="1" id="KW-0472">Membrane</keyword>
<gene>
    <name evidence="2" type="ORF">ABFG95_06755</name>
</gene>
<sequence>MEPSSGVAAGAGAGAAAAAAALKVAAAHGAFAALAALLGLLILPPRTRREFVVRTVSTVICSFAFGPAVAAAVLAWFPALTESLAWLAHNIGGDDEFLAKMYVLGPCSLLAGLPAWWVLGGYMRWMARIKEIGLMAWIDELMARLPWCRRGGEE</sequence>
<dbReference type="RefSeq" id="WP_348995639.1">
    <property type="nucleotide sequence ID" value="NZ_CP157584.1"/>
</dbReference>
<dbReference type="KEGG" id="achh:ABFG95_06755"/>
<feature type="transmembrane region" description="Helical" evidence="1">
    <location>
        <begin position="97"/>
        <end position="119"/>
    </location>
</feature>
<dbReference type="EMBL" id="CP157584">
    <property type="protein sequence ID" value="XBP00170.1"/>
    <property type="molecule type" value="Genomic_DNA"/>
</dbReference>
<feature type="transmembrane region" description="Helical" evidence="1">
    <location>
        <begin position="20"/>
        <end position="43"/>
    </location>
</feature>
<organism evidence="2">
    <name type="scientific">Achromobacter sp. HNDS-1</name>
    <dbReference type="NCBI Taxonomy" id="3151598"/>
    <lineage>
        <taxon>Bacteria</taxon>
        <taxon>Pseudomonadati</taxon>
        <taxon>Pseudomonadota</taxon>
        <taxon>Betaproteobacteria</taxon>
        <taxon>Burkholderiales</taxon>
        <taxon>Alcaligenaceae</taxon>
        <taxon>Achromobacter</taxon>
    </lineage>
</organism>
<name>A0AAU7LE60_9BURK</name>
<keyword evidence="1" id="KW-0812">Transmembrane</keyword>
<keyword evidence="1" id="KW-1133">Transmembrane helix</keyword>
<evidence type="ECO:0000256" key="1">
    <source>
        <dbReference type="SAM" id="Phobius"/>
    </source>
</evidence>
<protein>
    <recommendedName>
        <fullName evidence="3">Phage-related membrane protein</fullName>
    </recommendedName>
</protein>
<accession>A0AAU7LE60</accession>
<evidence type="ECO:0008006" key="3">
    <source>
        <dbReference type="Google" id="ProtNLM"/>
    </source>
</evidence>
<reference evidence="2" key="1">
    <citation type="submission" date="2024-05" db="EMBL/GenBank/DDBJ databases">
        <title>Transcriptome analysis of the degradation process of organic nitrogen by two heterotrophic nitrifying and aerobic denitrifying bacteria, Achromobacter sp. HNDS-1 and Enterobacter sp. HNDS-6.</title>
        <authorList>
            <person name="Huang Y."/>
        </authorList>
    </citation>
    <scope>NUCLEOTIDE SEQUENCE</scope>
    <source>
        <strain evidence="2">HNDS-1</strain>
    </source>
</reference>